<reference evidence="10 11" key="1">
    <citation type="submission" date="2020-07" db="EMBL/GenBank/DDBJ databases">
        <title>Genomic Encyclopedia of Archaeal and Bacterial Type Strains, Phase II (KMG-II): from individual species to whole genera.</title>
        <authorList>
            <person name="Goeker M."/>
        </authorList>
    </citation>
    <scope>NUCLEOTIDE SEQUENCE [LARGE SCALE GENOMIC DNA]</scope>
    <source>
        <strain evidence="10 11">DSM 21226</strain>
    </source>
</reference>
<evidence type="ECO:0000313" key="10">
    <source>
        <dbReference type="EMBL" id="NYG32748.1"/>
    </source>
</evidence>
<proteinExistence type="inferred from homology"/>
<keyword evidence="3" id="KW-0547">Nucleotide-binding</keyword>
<evidence type="ECO:0000256" key="2">
    <source>
        <dbReference type="ARBA" id="ARBA00022598"/>
    </source>
</evidence>
<dbReference type="NCBIfam" id="TIGR03105">
    <property type="entry name" value="gln_synth_III"/>
    <property type="match status" value="1"/>
</dbReference>
<gene>
    <name evidence="10" type="ORF">BDD16_001734</name>
</gene>
<dbReference type="SMART" id="SM01230">
    <property type="entry name" value="Gln-synt_C"/>
    <property type="match status" value="1"/>
</dbReference>
<keyword evidence="5" id="KW-0460">Magnesium</keyword>
<comment type="cofactor">
    <cofactor evidence="1">
        <name>Mg(2+)</name>
        <dbReference type="ChEBI" id="CHEBI:18420"/>
    </cofactor>
</comment>
<evidence type="ECO:0000256" key="3">
    <source>
        <dbReference type="ARBA" id="ARBA00022741"/>
    </source>
</evidence>
<feature type="domain" description="GS beta-grasp" evidence="8">
    <location>
        <begin position="14"/>
        <end position="99"/>
    </location>
</feature>
<dbReference type="Gene3D" id="3.10.20.70">
    <property type="entry name" value="Glutamine synthetase, N-terminal domain"/>
    <property type="match status" value="1"/>
</dbReference>
<organism evidence="10 11">
    <name type="scientific">Sphaerotilus montanus</name>
    <dbReference type="NCBI Taxonomy" id="522889"/>
    <lineage>
        <taxon>Bacteria</taxon>
        <taxon>Pseudomonadati</taxon>
        <taxon>Pseudomonadota</taxon>
        <taxon>Betaproteobacteria</taxon>
        <taxon>Burkholderiales</taxon>
        <taxon>Sphaerotilaceae</taxon>
        <taxon>Sphaerotilus</taxon>
    </lineage>
</organism>
<dbReference type="SUPFAM" id="SSF54368">
    <property type="entry name" value="Glutamine synthetase, N-terminal domain"/>
    <property type="match status" value="1"/>
</dbReference>
<dbReference type="AlphaFoldDB" id="A0A7Y9QWG9"/>
<protein>
    <submittedName>
        <fullName evidence="10">Glutamine synthetase</fullName>
        <ecNumber evidence="10">6.3.1.2</ecNumber>
    </submittedName>
</protein>
<name>A0A7Y9QWG9_9BURK</name>
<dbReference type="InterPro" id="IPR017536">
    <property type="entry name" value="Glutamine_synthetase_typeIII"/>
</dbReference>
<evidence type="ECO:0000259" key="9">
    <source>
        <dbReference type="PROSITE" id="PS51987"/>
    </source>
</evidence>
<dbReference type="PROSITE" id="PS51987">
    <property type="entry name" value="GS_CATALYTIC"/>
    <property type="match status" value="1"/>
</dbReference>
<dbReference type="RefSeq" id="WP_179633602.1">
    <property type="nucleotide sequence ID" value="NZ_JACCFH010000001.1"/>
</dbReference>
<dbReference type="Proteomes" id="UP000518288">
    <property type="component" value="Unassembled WGS sequence"/>
</dbReference>
<evidence type="ECO:0000256" key="6">
    <source>
        <dbReference type="PROSITE-ProRule" id="PRU01330"/>
    </source>
</evidence>
<dbReference type="InterPro" id="IPR008146">
    <property type="entry name" value="Gln_synth_cat_dom"/>
</dbReference>
<dbReference type="InterPro" id="IPR008147">
    <property type="entry name" value="Gln_synt_N"/>
</dbReference>
<dbReference type="EC" id="6.3.1.2" evidence="10"/>
<keyword evidence="4" id="KW-0067">ATP-binding</keyword>
<evidence type="ECO:0000256" key="1">
    <source>
        <dbReference type="ARBA" id="ARBA00001946"/>
    </source>
</evidence>
<evidence type="ECO:0000313" key="11">
    <source>
        <dbReference type="Proteomes" id="UP000518288"/>
    </source>
</evidence>
<evidence type="ECO:0000256" key="5">
    <source>
        <dbReference type="ARBA" id="ARBA00022842"/>
    </source>
</evidence>
<dbReference type="GO" id="GO:0004356">
    <property type="term" value="F:glutamine synthetase activity"/>
    <property type="evidence" value="ECO:0007669"/>
    <property type="project" value="UniProtKB-EC"/>
</dbReference>
<evidence type="ECO:0000256" key="7">
    <source>
        <dbReference type="RuleBase" id="RU000384"/>
    </source>
</evidence>
<dbReference type="EMBL" id="JACCFH010000001">
    <property type="protein sequence ID" value="NYG32748.1"/>
    <property type="molecule type" value="Genomic_DNA"/>
</dbReference>
<accession>A0A7Y9QWG9</accession>
<sequence>MPNATDLLPRLHAQGIHTLLVQFTDLHGAAKGKLVPLAHLDGVLRDGAGFAGPSIWGTGLPRTGPRSEFYARGDAATVQPLAWMPGVARIVGDGFVDGTPFEACPRQVLRRAIGQLTARGWSLRTGIEPEFFLLRHTPEGRWLPADDGDRLDKPSYDLKSLPRQFDFLQALRQVLTDAGLDVLQLDHEDAHGQYEVNFAYDEALASADHVMLFKLAAHALAEARGMVFSMMPKPFANQPGSGLHFHVSLWNGEGDAARCVFQPDTGAGDPPGANLSALGRHFIAGVLHHAAALCALAAPTVNSYKRLVVGESLSGTSWAPAYVTHGPNNRTAMVRTLPGRFEWRVPDASANPYLATAALIATGLDGIDRQLDPGPDCSEDLFALSLAEIRARGIALLPQSLDQALDALEADAVVCGALGPVLAGEFLRLKRDEVLAYARHVSAWEFERYASAF</sequence>
<comment type="caution">
    <text evidence="10">The sequence shown here is derived from an EMBL/GenBank/DDBJ whole genome shotgun (WGS) entry which is preliminary data.</text>
</comment>
<dbReference type="PROSITE" id="PS00181">
    <property type="entry name" value="GLNA_ATP"/>
    <property type="match status" value="1"/>
</dbReference>
<comment type="similarity">
    <text evidence="6 7">Belongs to the glutamine synthetase family.</text>
</comment>
<evidence type="ECO:0000256" key="4">
    <source>
        <dbReference type="ARBA" id="ARBA00022840"/>
    </source>
</evidence>
<dbReference type="SUPFAM" id="SSF55931">
    <property type="entry name" value="Glutamine synthetase/guanido kinase"/>
    <property type="match status" value="1"/>
</dbReference>
<dbReference type="PANTHER" id="PTHR43785">
    <property type="entry name" value="GAMMA-GLUTAMYLPUTRESCINE SYNTHETASE"/>
    <property type="match status" value="1"/>
</dbReference>
<dbReference type="Pfam" id="PF00120">
    <property type="entry name" value="Gln-synt_C"/>
    <property type="match status" value="1"/>
</dbReference>
<dbReference type="InterPro" id="IPR036651">
    <property type="entry name" value="Gln_synt_N_sf"/>
</dbReference>
<evidence type="ECO:0000259" key="8">
    <source>
        <dbReference type="PROSITE" id="PS51986"/>
    </source>
</evidence>
<dbReference type="InterPro" id="IPR014746">
    <property type="entry name" value="Gln_synth/guanido_kin_cat_dom"/>
</dbReference>
<keyword evidence="11" id="KW-1185">Reference proteome</keyword>
<dbReference type="PANTHER" id="PTHR43785:SF12">
    <property type="entry name" value="TYPE-1 GLUTAMINE SYNTHETASE 2"/>
    <property type="match status" value="1"/>
</dbReference>
<feature type="domain" description="GS catalytic" evidence="9">
    <location>
        <begin position="105"/>
        <end position="453"/>
    </location>
</feature>
<keyword evidence="2 10" id="KW-0436">Ligase</keyword>
<dbReference type="GO" id="GO:0005524">
    <property type="term" value="F:ATP binding"/>
    <property type="evidence" value="ECO:0007669"/>
    <property type="project" value="UniProtKB-KW"/>
</dbReference>
<dbReference type="GO" id="GO:0006542">
    <property type="term" value="P:glutamine biosynthetic process"/>
    <property type="evidence" value="ECO:0007669"/>
    <property type="project" value="InterPro"/>
</dbReference>
<dbReference type="InterPro" id="IPR027303">
    <property type="entry name" value="Gln_synth_gly_rich_site"/>
</dbReference>
<dbReference type="PROSITE" id="PS51986">
    <property type="entry name" value="GS_BETA_GRASP"/>
    <property type="match status" value="1"/>
</dbReference>
<dbReference type="Gene3D" id="3.30.590.10">
    <property type="entry name" value="Glutamine synthetase/guanido kinase, catalytic domain"/>
    <property type="match status" value="1"/>
</dbReference>